<dbReference type="GO" id="GO:0005634">
    <property type="term" value="C:nucleus"/>
    <property type="evidence" value="ECO:0007669"/>
    <property type="project" value="TreeGrafter"/>
</dbReference>
<dbReference type="Pfam" id="PF13639">
    <property type="entry name" value="zf-RING_2"/>
    <property type="match status" value="1"/>
</dbReference>
<evidence type="ECO:0000256" key="4">
    <source>
        <dbReference type="PROSITE-ProRule" id="PRU00175"/>
    </source>
</evidence>
<accession>A0A8S0ZKS6</accession>
<sequence>MNVLCTICSDHVNKNENIFVTKCGHLFHDHCLVQWLERSKTCPQCRNKVTDKCMFRIYPTIYDLSAVNAGYLQSRLDNAILEVKKERELTKEKERQLEMVKYDLKKYKGLVKTYEMQIVSIESRLQSAKGELLFAQIEAKEAQKYKEENEELKKHMQTLNGLQTILNATSREVEQMLEGYSDMRTIATFASALKRALCESEAKKNEFRDKLFVANKELSLERKTEAELQNKIKLLEADLKDSASTIESLQAQLKTASLNKNNYKSPTKPSTQNQTPRIMEESVLLERSPGLNDAILECPSNNSSFNTMVNKIENSDSPYLNLKQGGGLLCLTALQRGAVKISGGTKPSQQSYQDLIKNANKKRVESQMTTSIFHRKEPMKIQPSDANSNLDISYDGMGGHSKPDTFPTPRRSPKNSPKKAGIPRLTAKHKLKRPNITGNQDIQAMFKKRKDQ</sequence>
<gene>
    <name evidence="8" type="ORF">APLA_LOCUS5440</name>
    <name evidence="9" type="ORF">APLA_LOCUS8048</name>
</gene>
<dbReference type="GO" id="GO:0008270">
    <property type="term" value="F:zinc ion binding"/>
    <property type="evidence" value="ECO:0007669"/>
    <property type="project" value="UniProtKB-KW"/>
</dbReference>
<dbReference type="PANTHER" id="PTHR46569:SF1">
    <property type="entry name" value="E3 UBIQUITIN-PROTEIN LIGASE RFWD3-RELATED"/>
    <property type="match status" value="1"/>
</dbReference>
<dbReference type="GO" id="GO:0061630">
    <property type="term" value="F:ubiquitin protein ligase activity"/>
    <property type="evidence" value="ECO:0007669"/>
    <property type="project" value="TreeGrafter"/>
</dbReference>
<dbReference type="GO" id="GO:0090734">
    <property type="term" value="C:site of DNA damage"/>
    <property type="evidence" value="ECO:0007669"/>
    <property type="project" value="TreeGrafter"/>
</dbReference>
<keyword evidence="2 4" id="KW-0863">Zinc-finger</keyword>
<dbReference type="InterPro" id="IPR001841">
    <property type="entry name" value="Znf_RING"/>
</dbReference>
<keyword evidence="10" id="KW-1185">Reference proteome</keyword>
<keyword evidence="1" id="KW-0479">Metal-binding</keyword>
<proteinExistence type="predicted"/>
<evidence type="ECO:0000313" key="10">
    <source>
        <dbReference type="Proteomes" id="UP000494106"/>
    </source>
</evidence>
<evidence type="ECO:0000256" key="3">
    <source>
        <dbReference type="ARBA" id="ARBA00022833"/>
    </source>
</evidence>
<dbReference type="InterPro" id="IPR052639">
    <property type="entry name" value="TRAIP_ubiq-protein_ligase"/>
</dbReference>
<dbReference type="Proteomes" id="UP000494106">
    <property type="component" value="Unassembled WGS sequence"/>
</dbReference>
<evidence type="ECO:0000313" key="8">
    <source>
        <dbReference type="EMBL" id="CAB3233839.1"/>
    </source>
</evidence>
<dbReference type="Proteomes" id="UP000494256">
    <property type="component" value="Unassembled WGS sequence"/>
</dbReference>
<feature type="coiled-coil region" evidence="5">
    <location>
        <begin position="218"/>
        <end position="252"/>
    </location>
</feature>
<feature type="domain" description="RING-type" evidence="7">
    <location>
        <begin position="5"/>
        <end position="46"/>
    </location>
</feature>
<feature type="coiled-coil region" evidence="5">
    <location>
        <begin position="76"/>
        <end position="165"/>
    </location>
</feature>
<dbReference type="Gene3D" id="3.30.40.10">
    <property type="entry name" value="Zinc/RING finger domain, C3HC4 (zinc finger)"/>
    <property type="match status" value="1"/>
</dbReference>
<name>A0A8S0ZKS6_ARCPL</name>
<evidence type="ECO:0000313" key="9">
    <source>
        <dbReference type="EMBL" id="CAB3238128.1"/>
    </source>
</evidence>
<dbReference type="InterPro" id="IPR011016">
    <property type="entry name" value="Znf_RING-CH"/>
</dbReference>
<keyword evidence="3" id="KW-0862">Zinc</keyword>
<reference evidence="10 11" key="1">
    <citation type="submission" date="2020-04" db="EMBL/GenBank/DDBJ databases">
        <authorList>
            <person name="Wallbank WR R."/>
            <person name="Pardo Diaz C."/>
            <person name="Kozak K."/>
            <person name="Martin S."/>
            <person name="Jiggins C."/>
            <person name="Moest M."/>
            <person name="Warren A I."/>
            <person name="Byers J.R.P. K."/>
            <person name="Montejo-Kovacevich G."/>
            <person name="Yen C E."/>
        </authorList>
    </citation>
    <scope>NUCLEOTIDE SEQUENCE [LARGE SCALE GENOMIC DNA]</scope>
</reference>
<dbReference type="SMART" id="SM00744">
    <property type="entry name" value="RINGv"/>
    <property type="match status" value="1"/>
</dbReference>
<dbReference type="GO" id="GO:0016567">
    <property type="term" value="P:protein ubiquitination"/>
    <property type="evidence" value="ECO:0007669"/>
    <property type="project" value="TreeGrafter"/>
</dbReference>
<evidence type="ECO:0000313" key="11">
    <source>
        <dbReference type="Proteomes" id="UP000494256"/>
    </source>
</evidence>
<dbReference type="AlphaFoldDB" id="A0A8S0ZKS6"/>
<evidence type="ECO:0000256" key="2">
    <source>
        <dbReference type="ARBA" id="ARBA00022771"/>
    </source>
</evidence>
<evidence type="ECO:0000259" key="7">
    <source>
        <dbReference type="PROSITE" id="PS50089"/>
    </source>
</evidence>
<protein>
    <recommendedName>
        <fullName evidence="7">RING-type domain-containing protein</fullName>
    </recommendedName>
</protein>
<dbReference type="OrthoDB" id="8062037at2759"/>
<dbReference type="PROSITE" id="PS50089">
    <property type="entry name" value="ZF_RING_2"/>
    <property type="match status" value="1"/>
</dbReference>
<evidence type="ECO:0000256" key="6">
    <source>
        <dbReference type="SAM" id="MobiDB-lite"/>
    </source>
</evidence>
<comment type="caution">
    <text evidence="8">The sequence shown here is derived from an EMBL/GenBank/DDBJ whole genome shotgun (WGS) entry which is preliminary data.</text>
</comment>
<keyword evidence="5" id="KW-0175">Coiled coil</keyword>
<dbReference type="PANTHER" id="PTHR46569">
    <property type="entry name" value="E3 UBIQUITIN-PROTEIN LIGASE TRAIP"/>
    <property type="match status" value="1"/>
</dbReference>
<dbReference type="EMBL" id="CADEBC010000479">
    <property type="protein sequence ID" value="CAB3233839.1"/>
    <property type="molecule type" value="Genomic_DNA"/>
</dbReference>
<dbReference type="SMART" id="SM00184">
    <property type="entry name" value="RING"/>
    <property type="match status" value="1"/>
</dbReference>
<dbReference type="InterPro" id="IPR013083">
    <property type="entry name" value="Znf_RING/FYVE/PHD"/>
</dbReference>
<dbReference type="SUPFAM" id="SSF57850">
    <property type="entry name" value="RING/U-box"/>
    <property type="match status" value="1"/>
</dbReference>
<dbReference type="GO" id="GO:0031297">
    <property type="term" value="P:replication fork processing"/>
    <property type="evidence" value="ECO:0007669"/>
    <property type="project" value="TreeGrafter"/>
</dbReference>
<dbReference type="EMBL" id="CADEBD010000306">
    <property type="protein sequence ID" value="CAB3238128.1"/>
    <property type="molecule type" value="Genomic_DNA"/>
</dbReference>
<evidence type="ECO:0000256" key="1">
    <source>
        <dbReference type="ARBA" id="ARBA00022723"/>
    </source>
</evidence>
<feature type="region of interest" description="Disordered" evidence="6">
    <location>
        <begin position="381"/>
        <end position="452"/>
    </location>
</feature>
<evidence type="ECO:0000256" key="5">
    <source>
        <dbReference type="SAM" id="Coils"/>
    </source>
</evidence>
<organism evidence="8 10">
    <name type="scientific">Arctia plantaginis</name>
    <name type="common">Wood tiger moth</name>
    <name type="synonym">Phalaena plantaginis</name>
    <dbReference type="NCBI Taxonomy" id="874455"/>
    <lineage>
        <taxon>Eukaryota</taxon>
        <taxon>Metazoa</taxon>
        <taxon>Ecdysozoa</taxon>
        <taxon>Arthropoda</taxon>
        <taxon>Hexapoda</taxon>
        <taxon>Insecta</taxon>
        <taxon>Pterygota</taxon>
        <taxon>Neoptera</taxon>
        <taxon>Endopterygota</taxon>
        <taxon>Lepidoptera</taxon>
        <taxon>Glossata</taxon>
        <taxon>Ditrysia</taxon>
        <taxon>Noctuoidea</taxon>
        <taxon>Erebidae</taxon>
        <taxon>Arctiinae</taxon>
        <taxon>Arctia</taxon>
    </lineage>
</organism>